<evidence type="ECO:0000256" key="3">
    <source>
        <dbReference type="ARBA" id="ARBA00022777"/>
    </source>
</evidence>
<gene>
    <name evidence="6" type="ORF">GA0070613_5888</name>
</gene>
<accession>A0A1C5JZH6</accession>
<protein>
    <recommendedName>
        <fullName evidence="5">Maltokinase N-terminal cap domain-containing protein</fullName>
    </recommendedName>
</protein>
<dbReference type="Pfam" id="PF18085">
    <property type="entry name" value="Mak_N_cap"/>
    <property type="match status" value="1"/>
</dbReference>
<organism evidence="6 7">
    <name type="scientific">Micromonospora inositola</name>
    <dbReference type="NCBI Taxonomy" id="47865"/>
    <lineage>
        <taxon>Bacteria</taxon>
        <taxon>Bacillati</taxon>
        <taxon>Actinomycetota</taxon>
        <taxon>Actinomycetes</taxon>
        <taxon>Micromonosporales</taxon>
        <taxon>Micromonosporaceae</taxon>
        <taxon>Micromonospora</taxon>
    </lineage>
</organism>
<reference evidence="7" key="1">
    <citation type="submission" date="2016-06" db="EMBL/GenBank/DDBJ databases">
        <authorList>
            <person name="Varghese N."/>
            <person name="Submissions Spin"/>
        </authorList>
    </citation>
    <scope>NUCLEOTIDE SEQUENCE [LARGE SCALE GENOMIC DNA]</scope>
    <source>
        <strain evidence="7">DSM 43819</strain>
    </source>
</reference>
<dbReference type="EMBL" id="LT607754">
    <property type="protein sequence ID" value="SCG75952.1"/>
    <property type="molecule type" value="Genomic_DNA"/>
</dbReference>
<dbReference type="Proteomes" id="UP000198221">
    <property type="component" value="Chromosome I"/>
</dbReference>
<name>A0A1C5JZH6_9ACTN</name>
<evidence type="ECO:0000256" key="4">
    <source>
        <dbReference type="ARBA" id="ARBA00022840"/>
    </source>
</evidence>
<evidence type="ECO:0000259" key="5">
    <source>
        <dbReference type="Pfam" id="PF18085"/>
    </source>
</evidence>
<dbReference type="GO" id="GO:0005524">
    <property type="term" value="F:ATP binding"/>
    <property type="evidence" value="ECO:0007669"/>
    <property type="project" value="UniProtKB-KW"/>
</dbReference>
<dbReference type="GO" id="GO:0016301">
    <property type="term" value="F:kinase activity"/>
    <property type="evidence" value="ECO:0007669"/>
    <property type="project" value="UniProtKB-KW"/>
</dbReference>
<sequence>MRRRAVVAVRSAAAARSPASRARTASCRSRRSTIRSPCRAIQPQTAASGSSTRPYLGRPLDLPHRAAHPVLRQRYCLPAKVTKPLSARLGTMRRMALLHRAELRPTKLELLAAWLPGRPWFHGPAGADVVRVAGFRFDDPAGEVGIETMLVRAGDGPVHQVPLTYRGAPLDGADGWLVGTTHHSVLGPRWVYDACGDPVYAAALAAAILAGTGQAEEFFEVDGERRYREPSMTITSSAAGDVELPAAGAPRRVVHGDPTLIATDTVELAVVRRPGPDDGRAGATLAGTWPGQPTPLPLAYATPR</sequence>
<evidence type="ECO:0000256" key="2">
    <source>
        <dbReference type="ARBA" id="ARBA00022741"/>
    </source>
</evidence>
<dbReference type="InterPro" id="IPR040999">
    <property type="entry name" value="Mak_N_cap"/>
</dbReference>
<evidence type="ECO:0000313" key="6">
    <source>
        <dbReference type="EMBL" id="SCG75952.1"/>
    </source>
</evidence>
<keyword evidence="4" id="KW-0067">ATP-binding</keyword>
<keyword evidence="2" id="KW-0547">Nucleotide-binding</keyword>
<keyword evidence="7" id="KW-1185">Reference proteome</keyword>
<dbReference type="AlphaFoldDB" id="A0A1C5JZH6"/>
<keyword evidence="3" id="KW-0418">Kinase</keyword>
<keyword evidence="1" id="KW-0808">Transferase</keyword>
<proteinExistence type="predicted"/>
<feature type="domain" description="Maltokinase N-terminal cap" evidence="5">
    <location>
        <begin position="114"/>
        <end position="197"/>
    </location>
</feature>
<dbReference type="NCBIfam" id="NF047744">
    <property type="entry name" value="CG0192_rel"/>
    <property type="match status" value="1"/>
</dbReference>
<evidence type="ECO:0000313" key="7">
    <source>
        <dbReference type="Proteomes" id="UP000198221"/>
    </source>
</evidence>
<evidence type="ECO:0000256" key="1">
    <source>
        <dbReference type="ARBA" id="ARBA00022679"/>
    </source>
</evidence>